<protein>
    <recommendedName>
        <fullName evidence="1">RNase H type-1 domain-containing protein</fullName>
    </recommendedName>
</protein>
<dbReference type="InterPro" id="IPR053151">
    <property type="entry name" value="RNase_H-like"/>
</dbReference>
<accession>A0ABR1ZJX9</accession>
<dbReference type="InterPro" id="IPR002156">
    <property type="entry name" value="RNaseH_domain"/>
</dbReference>
<dbReference type="Pfam" id="PF13456">
    <property type="entry name" value="RVT_3"/>
    <property type="match status" value="1"/>
</dbReference>
<organism evidence="2 3">
    <name type="scientific">Hibiscus sabdariffa</name>
    <name type="common">roselle</name>
    <dbReference type="NCBI Taxonomy" id="183260"/>
    <lineage>
        <taxon>Eukaryota</taxon>
        <taxon>Viridiplantae</taxon>
        <taxon>Streptophyta</taxon>
        <taxon>Embryophyta</taxon>
        <taxon>Tracheophyta</taxon>
        <taxon>Spermatophyta</taxon>
        <taxon>Magnoliopsida</taxon>
        <taxon>eudicotyledons</taxon>
        <taxon>Gunneridae</taxon>
        <taxon>Pentapetalae</taxon>
        <taxon>rosids</taxon>
        <taxon>malvids</taxon>
        <taxon>Malvales</taxon>
        <taxon>Malvaceae</taxon>
        <taxon>Malvoideae</taxon>
        <taxon>Hibiscus</taxon>
    </lineage>
</organism>
<dbReference type="PANTHER" id="PTHR47723:SF19">
    <property type="entry name" value="POLYNUCLEOTIDYL TRANSFERASE, RIBONUCLEASE H-LIKE SUPERFAMILY PROTEIN"/>
    <property type="match status" value="1"/>
</dbReference>
<dbReference type="CDD" id="cd06222">
    <property type="entry name" value="RNase_H_like"/>
    <property type="match status" value="1"/>
</dbReference>
<gene>
    <name evidence="2" type="ORF">V6N11_047242</name>
</gene>
<sequence>MFSTPSSISHGSYYCSYCLQIWKSQNKFIFNRISLPNEYLLRLSSNWVAFYVGGSQHTTLATHRPILALHLIASHQGCLALKVDAGVSQSSGVAAACGLILDNYGSWKVGFQKTLGITDVLQEELWAILLELQLDWAQWHEIVEVQYDSLQAITLVSDNSVVSSSLSLVRANAKF</sequence>
<reference evidence="2 3" key="1">
    <citation type="journal article" date="2024" name="G3 (Bethesda)">
        <title>Genome assembly of Hibiscus sabdariffa L. provides insights into metabolisms of medicinal natural products.</title>
        <authorList>
            <person name="Kim T."/>
        </authorList>
    </citation>
    <scope>NUCLEOTIDE SEQUENCE [LARGE SCALE GENOMIC DNA]</scope>
    <source>
        <strain evidence="2">TK-2024</strain>
        <tissue evidence="2">Old leaves</tissue>
    </source>
</reference>
<evidence type="ECO:0000313" key="2">
    <source>
        <dbReference type="EMBL" id="KAK8480637.1"/>
    </source>
</evidence>
<evidence type="ECO:0000313" key="3">
    <source>
        <dbReference type="Proteomes" id="UP001396334"/>
    </source>
</evidence>
<dbReference type="InterPro" id="IPR044730">
    <property type="entry name" value="RNase_H-like_dom_plant"/>
</dbReference>
<dbReference type="PANTHER" id="PTHR47723">
    <property type="entry name" value="OS05G0353850 PROTEIN"/>
    <property type="match status" value="1"/>
</dbReference>
<proteinExistence type="predicted"/>
<name>A0ABR1ZJX9_9ROSI</name>
<feature type="domain" description="RNase H type-1" evidence="1">
    <location>
        <begin position="83"/>
        <end position="167"/>
    </location>
</feature>
<evidence type="ECO:0000259" key="1">
    <source>
        <dbReference type="Pfam" id="PF13456"/>
    </source>
</evidence>
<comment type="caution">
    <text evidence="2">The sequence shown here is derived from an EMBL/GenBank/DDBJ whole genome shotgun (WGS) entry which is preliminary data.</text>
</comment>
<dbReference type="Proteomes" id="UP001396334">
    <property type="component" value="Unassembled WGS sequence"/>
</dbReference>
<keyword evidence="3" id="KW-1185">Reference proteome</keyword>
<dbReference type="EMBL" id="JBBPBN010001004">
    <property type="protein sequence ID" value="KAK8480637.1"/>
    <property type="molecule type" value="Genomic_DNA"/>
</dbReference>